<dbReference type="KEGG" id="psco:LY89DRAFT_686509"/>
<dbReference type="Proteomes" id="UP000070700">
    <property type="component" value="Unassembled WGS sequence"/>
</dbReference>
<gene>
    <name evidence="2" type="ORF">LY89DRAFT_686509</name>
</gene>
<feature type="transmembrane region" description="Helical" evidence="1">
    <location>
        <begin position="12"/>
        <end position="31"/>
    </location>
</feature>
<evidence type="ECO:0000313" key="3">
    <source>
        <dbReference type="Proteomes" id="UP000070700"/>
    </source>
</evidence>
<dbReference type="AlphaFoldDB" id="A0A194X522"/>
<keyword evidence="1" id="KW-1133">Transmembrane helix</keyword>
<name>A0A194X522_MOLSC</name>
<proteinExistence type="predicted"/>
<sequence length="80" mass="9297">MRHRQVSPHFSLMPPIAFADVFITLGLYLQSGREIILVQMRRNSPFTDVFLTFRSCFRGFSLMSTCIAEHNFLTTAYIYS</sequence>
<keyword evidence="1" id="KW-0472">Membrane</keyword>
<dbReference type="RefSeq" id="XP_018069257.1">
    <property type="nucleotide sequence ID" value="XM_018215302.1"/>
</dbReference>
<reference evidence="2 3" key="1">
    <citation type="submission" date="2015-10" db="EMBL/GenBank/DDBJ databases">
        <title>Full genome of DAOMC 229536 Phialocephala scopiformis, a fungal endophyte of spruce producing the potent anti-insectan compound rugulosin.</title>
        <authorList>
            <consortium name="DOE Joint Genome Institute"/>
            <person name="Walker A.K."/>
            <person name="Frasz S.L."/>
            <person name="Seifert K.A."/>
            <person name="Miller J.D."/>
            <person name="Mondo S.J."/>
            <person name="Labutti K."/>
            <person name="Lipzen A."/>
            <person name="Dockter R."/>
            <person name="Kennedy M."/>
            <person name="Grigoriev I.V."/>
            <person name="Spatafora J.W."/>
        </authorList>
    </citation>
    <scope>NUCLEOTIDE SEQUENCE [LARGE SCALE GENOMIC DNA]</scope>
    <source>
        <strain evidence="2 3">CBS 120377</strain>
    </source>
</reference>
<dbReference type="InParanoid" id="A0A194X522"/>
<evidence type="ECO:0000313" key="2">
    <source>
        <dbReference type="EMBL" id="KUJ14902.1"/>
    </source>
</evidence>
<evidence type="ECO:0000256" key="1">
    <source>
        <dbReference type="SAM" id="Phobius"/>
    </source>
</evidence>
<dbReference type="EMBL" id="KQ947419">
    <property type="protein sequence ID" value="KUJ14902.1"/>
    <property type="molecule type" value="Genomic_DNA"/>
</dbReference>
<dbReference type="GeneID" id="28825028"/>
<keyword evidence="1" id="KW-0812">Transmembrane</keyword>
<accession>A0A194X522</accession>
<protein>
    <submittedName>
        <fullName evidence="2">Uncharacterized protein</fullName>
    </submittedName>
</protein>
<organism evidence="2 3">
    <name type="scientific">Mollisia scopiformis</name>
    <name type="common">Conifer needle endophyte fungus</name>
    <name type="synonym">Phialocephala scopiformis</name>
    <dbReference type="NCBI Taxonomy" id="149040"/>
    <lineage>
        <taxon>Eukaryota</taxon>
        <taxon>Fungi</taxon>
        <taxon>Dikarya</taxon>
        <taxon>Ascomycota</taxon>
        <taxon>Pezizomycotina</taxon>
        <taxon>Leotiomycetes</taxon>
        <taxon>Helotiales</taxon>
        <taxon>Mollisiaceae</taxon>
        <taxon>Mollisia</taxon>
    </lineage>
</organism>
<keyword evidence="3" id="KW-1185">Reference proteome</keyword>